<evidence type="ECO:0000313" key="1">
    <source>
        <dbReference type="EMBL" id="KAJ8301386.1"/>
    </source>
</evidence>
<gene>
    <name evidence="1" type="ORF">KUTeg_020373</name>
</gene>
<accession>A0ABQ9E7N8</accession>
<dbReference type="PANTHER" id="PTHR15180">
    <property type="entry name" value="GENERAL TRANSCRIPTION FACTOR 3C POLYPEPTIDE 1"/>
    <property type="match status" value="1"/>
</dbReference>
<reference evidence="1 2" key="1">
    <citation type="submission" date="2022-12" db="EMBL/GenBank/DDBJ databases">
        <title>Chromosome-level genome of Tegillarca granosa.</title>
        <authorList>
            <person name="Kim J."/>
        </authorList>
    </citation>
    <scope>NUCLEOTIDE SEQUENCE [LARGE SCALE GENOMIC DNA]</scope>
    <source>
        <strain evidence="1">Teg-2019</strain>
        <tissue evidence="1">Adductor muscle</tissue>
    </source>
</reference>
<protein>
    <submittedName>
        <fullName evidence="1">Uncharacterized protein</fullName>
    </submittedName>
</protein>
<name>A0ABQ9E7N8_TEGGR</name>
<evidence type="ECO:0000313" key="2">
    <source>
        <dbReference type="Proteomes" id="UP001217089"/>
    </source>
</evidence>
<comment type="caution">
    <text evidence="1">The sequence shown here is derived from an EMBL/GenBank/DDBJ whole genome shotgun (WGS) entry which is preliminary data.</text>
</comment>
<dbReference type="InterPro" id="IPR044210">
    <property type="entry name" value="Tfc3-like"/>
</dbReference>
<proteinExistence type="predicted"/>
<feature type="non-terminal residue" evidence="1">
    <location>
        <position position="1"/>
    </location>
</feature>
<dbReference type="PANTHER" id="PTHR15180:SF1">
    <property type="entry name" value="GENERAL TRANSCRIPTION FACTOR 3C POLYPEPTIDE 1"/>
    <property type="match status" value="1"/>
</dbReference>
<dbReference type="EMBL" id="JARBDR010000918">
    <property type="protein sequence ID" value="KAJ8301386.1"/>
    <property type="molecule type" value="Genomic_DNA"/>
</dbReference>
<keyword evidence="2" id="KW-1185">Reference proteome</keyword>
<sequence>PVGDITSPLGTIKEPDVYKDVSSWIRYIPPLPQHKGFPKGWCLLSDILLYLPLRIFCSVIRITYQIEGLKDALKNPSLGLYPVCYLPFKLTQQLMFARKYIYSVAECCQRLCMMGLLSFGHQVIKEKDQVFVYLHKIGSLIDTRLSLPGYCKVTMPEGHEPEVITYKFDSQENVDKYWTDLHYFAFNSNIGHRNEHDDDIAQVCDIFLTLEDALSPKTIDTVIDDGMIPGDRRGAGGLDSSMFVHLVRNWAWSLGTRNKTQGVNEGDEIFDVPQRSTPTLLQPMLKVGSGKRLPRTLPHDRLTLMGEKSNKLIVKVSTTKNTKGNKGGKGIKRKIDTEEKNVVQKRKVPRIMPPRKKIVPVIRRKDILDDIDRKASMRKISQRVQWSSIEDSILLTCKIAQLVMNKSARGLVVPWTVVRDVLYEHAPQESVDKTSHACQRRVSFSLKNSITRNNLSMFLSEVMQDQEIVKNFAGKKYLQSSPFTIDNFKKLVAILLKKFALSGVKSCVSLPDRVSDLSQYTVTAFNHTVSLGFSEISDKASILEGVLHNIFHSYVSLSDKSGRAYEMFKLLNQYPDVLLTTVIRKMKTASLIVKIKKDKGKAPLESGIHNVKLSQK</sequence>
<organism evidence="1 2">
    <name type="scientific">Tegillarca granosa</name>
    <name type="common">Malaysian cockle</name>
    <name type="synonym">Anadara granosa</name>
    <dbReference type="NCBI Taxonomy" id="220873"/>
    <lineage>
        <taxon>Eukaryota</taxon>
        <taxon>Metazoa</taxon>
        <taxon>Spiralia</taxon>
        <taxon>Lophotrochozoa</taxon>
        <taxon>Mollusca</taxon>
        <taxon>Bivalvia</taxon>
        <taxon>Autobranchia</taxon>
        <taxon>Pteriomorphia</taxon>
        <taxon>Arcoida</taxon>
        <taxon>Arcoidea</taxon>
        <taxon>Arcidae</taxon>
        <taxon>Tegillarca</taxon>
    </lineage>
</organism>
<dbReference type="Proteomes" id="UP001217089">
    <property type="component" value="Unassembled WGS sequence"/>
</dbReference>